<evidence type="ECO:0000256" key="1">
    <source>
        <dbReference type="ARBA" id="ARBA00022670"/>
    </source>
</evidence>
<evidence type="ECO:0000256" key="4">
    <source>
        <dbReference type="ARBA" id="ARBA00022833"/>
    </source>
</evidence>
<sequence>MNSPLISTNHDKPIYYHFPKPITALELLEKAAEVISESLVGTDVYSNPTVTMEFFSCKLAKQEREIFAVMFLDNQHHLIEYQALFYGTVNAASVYPREVVKAALALNASAIIVAHNHPSGDAEPSRADIAITEKLKQACDLVDVRLLDHIVVGSSCVSLAQRGLV</sequence>
<keyword evidence="5" id="KW-0482">Metalloprotease</keyword>
<dbReference type="PANTHER" id="PTHR30471:SF6">
    <property type="entry name" value="UPF0758 PROTEIN VC_0510"/>
    <property type="match status" value="1"/>
</dbReference>
<evidence type="ECO:0000259" key="6">
    <source>
        <dbReference type="PROSITE" id="PS50249"/>
    </source>
</evidence>
<dbReference type="NCBIfam" id="TIGR00608">
    <property type="entry name" value="radc"/>
    <property type="match status" value="1"/>
</dbReference>
<dbReference type="GO" id="GO:0046872">
    <property type="term" value="F:metal ion binding"/>
    <property type="evidence" value="ECO:0007669"/>
    <property type="project" value="UniProtKB-KW"/>
</dbReference>
<dbReference type="InterPro" id="IPR020891">
    <property type="entry name" value="UPF0758_CS"/>
</dbReference>
<keyword evidence="1" id="KW-0645">Protease</keyword>
<dbReference type="Proteomes" id="UP000319828">
    <property type="component" value="Unassembled WGS sequence"/>
</dbReference>
<dbReference type="GO" id="GO:0006508">
    <property type="term" value="P:proteolysis"/>
    <property type="evidence" value="ECO:0007669"/>
    <property type="project" value="UniProtKB-KW"/>
</dbReference>
<gene>
    <name evidence="7" type="primary">radC</name>
    <name evidence="7" type="ORF">FOF44_02320</name>
</gene>
<dbReference type="AlphaFoldDB" id="A0A557PFM6"/>
<organism evidence="7 8">
    <name type="scientific">Vibrio algivorus</name>
    <dbReference type="NCBI Taxonomy" id="1667024"/>
    <lineage>
        <taxon>Bacteria</taxon>
        <taxon>Pseudomonadati</taxon>
        <taxon>Pseudomonadota</taxon>
        <taxon>Gammaproteobacteria</taxon>
        <taxon>Vibrionales</taxon>
        <taxon>Vibrionaceae</taxon>
        <taxon>Vibrio</taxon>
    </lineage>
</organism>
<keyword evidence="3" id="KW-0378">Hydrolase</keyword>
<dbReference type="InterPro" id="IPR001405">
    <property type="entry name" value="UPF0758"/>
</dbReference>
<feature type="domain" description="MPN" evidence="6">
    <location>
        <begin position="44"/>
        <end position="165"/>
    </location>
</feature>
<evidence type="ECO:0000313" key="7">
    <source>
        <dbReference type="EMBL" id="TVO39442.1"/>
    </source>
</evidence>
<dbReference type="GO" id="GO:0008237">
    <property type="term" value="F:metallopeptidase activity"/>
    <property type="evidence" value="ECO:0007669"/>
    <property type="project" value="UniProtKB-KW"/>
</dbReference>
<keyword evidence="2" id="KW-0479">Metal-binding</keyword>
<dbReference type="EMBL" id="VMKJ01000002">
    <property type="protein sequence ID" value="TVO39442.1"/>
    <property type="molecule type" value="Genomic_DNA"/>
</dbReference>
<dbReference type="CDD" id="cd08071">
    <property type="entry name" value="MPN_DUF2466"/>
    <property type="match status" value="1"/>
</dbReference>
<dbReference type="Pfam" id="PF04002">
    <property type="entry name" value="RadC"/>
    <property type="match status" value="1"/>
</dbReference>
<evidence type="ECO:0000313" key="8">
    <source>
        <dbReference type="Proteomes" id="UP000319828"/>
    </source>
</evidence>
<accession>A0A557PFM6</accession>
<dbReference type="Gene3D" id="3.40.140.10">
    <property type="entry name" value="Cytidine Deaminase, domain 2"/>
    <property type="match status" value="1"/>
</dbReference>
<reference evidence="7 8" key="1">
    <citation type="submission" date="2019-07" db="EMBL/GenBank/DDBJ databases">
        <title>The draft genome sequence of Vibrio algivorus M1486.</title>
        <authorList>
            <person name="Meng X."/>
        </authorList>
    </citation>
    <scope>NUCLEOTIDE SEQUENCE [LARGE SCALE GENOMIC DNA]</scope>
    <source>
        <strain evidence="7 8">M1486</strain>
    </source>
</reference>
<dbReference type="RefSeq" id="WP_144387356.1">
    <property type="nucleotide sequence ID" value="NZ_CANNCB010000001.1"/>
</dbReference>
<dbReference type="PROSITE" id="PS50249">
    <property type="entry name" value="MPN"/>
    <property type="match status" value="1"/>
</dbReference>
<dbReference type="InterPro" id="IPR025657">
    <property type="entry name" value="RadC_JAB"/>
</dbReference>
<evidence type="ECO:0000256" key="5">
    <source>
        <dbReference type="ARBA" id="ARBA00023049"/>
    </source>
</evidence>
<name>A0A557PFM6_9VIBR</name>
<dbReference type="InterPro" id="IPR037518">
    <property type="entry name" value="MPN"/>
</dbReference>
<evidence type="ECO:0000256" key="3">
    <source>
        <dbReference type="ARBA" id="ARBA00022801"/>
    </source>
</evidence>
<dbReference type="PANTHER" id="PTHR30471">
    <property type="entry name" value="DNA REPAIR PROTEIN RADC"/>
    <property type="match status" value="1"/>
</dbReference>
<evidence type="ECO:0000256" key="2">
    <source>
        <dbReference type="ARBA" id="ARBA00022723"/>
    </source>
</evidence>
<proteinExistence type="predicted"/>
<protein>
    <submittedName>
        <fullName evidence="7">DNA repair protein RadC</fullName>
    </submittedName>
</protein>
<comment type="caution">
    <text evidence="7">The sequence shown here is derived from an EMBL/GenBank/DDBJ whole genome shotgun (WGS) entry which is preliminary data.</text>
</comment>
<dbReference type="SUPFAM" id="SSF102712">
    <property type="entry name" value="JAB1/MPN domain"/>
    <property type="match status" value="1"/>
</dbReference>
<keyword evidence="4" id="KW-0862">Zinc</keyword>
<dbReference type="PROSITE" id="PS01302">
    <property type="entry name" value="UPF0758"/>
    <property type="match status" value="1"/>
</dbReference>
<dbReference type="OrthoDB" id="9804482at2"/>